<organism evidence="4">
    <name type="scientific">Schistocephalus solidus</name>
    <name type="common">Tapeworm</name>
    <dbReference type="NCBI Taxonomy" id="70667"/>
    <lineage>
        <taxon>Eukaryota</taxon>
        <taxon>Metazoa</taxon>
        <taxon>Spiralia</taxon>
        <taxon>Lophotrochozoa</taxon>
        <taxon>Platyhelminthes</taxon>
        <taxon>Cestoda</taxon>
        <taxon>Eucestoda</taxon>
        <taxon>Diphyllobothriidea</taxon>
        <taxon>Diphyllobothriidae</taxon>
        <taxon>Schistocephalus</taxon>
    </lineage>
</organism>
<protein>
    <submittedName>
        <fullName evidence="4">Photolyase/cryptochrome alpha/beta domain-containing protein</fullName>
    </submittedName>
</protein>
<dbReference type="PANTHER" id="PTHR10211">
    <property type="entry name" value="DEOXYRIBODIPYRIMIDINE PHOTOLYASE"/>
    <property type="match status" value="1"/>
</dbReference>
<dbReference type="Gene3D" id="1.25.40.80">
    <property type="match status" value="1"/>
</dbReference>
<dbReference type="OrthoDB" id="496749at2759"/>
<keyword evidence="3" id="KW-1185">Reference proteome</keyword>
<dbReference type="InterPro" id="IPR014729">
    <property type="entry name" value="Rossmann-like_a/b/a_fold"/>
</dbReference>
<dbReference type="PANTHER" id="PTHR10211:SF0">
    <property type="entry name" value="DEOXYRIBODIPYRIMIDINE PHOTO-LYASE"/>
    <property type="match status" value="1"/>
</dbReference>
<dbReference type="InterPro" id="IPR036155">
    <property type="entry name" value="Crypto/Photolyase_N_sf"/>
</dbReference>
<proteinExistence type="predicted"/>
<evidence type="ECO:0000313" key="4">
    <source>
        <dbReference type="WBParaSite" id="SSLN_0001923101-mRNA-1"/>
    </source>
</evidence>
<dbReference type="Proteomes" id="UP000275846">
    <property type="component" value="Unassembled WGS sequence"/>
</dbReference>
<evidence type="ECO:0000259" key="1">
    <source>
        <dbReference type="Pfam" id="PF00875"/>
    </source>
</evidence>
<gene>
    <name evidence="2" type="ORF">SSLN_LOCUS18534</name>
</gene>
<dbReference type="GO" id="GO:0003904">
    <property type="term" value="F:deoxyribodipyrimidine photo-lyase activity"/>
    <property type="evidence" value="ECO:0007669"/>
    <property type="project" value="TreeGrafter"/>
</dbReference>
<dbReference type="EMBL" id="UYSU01044657">
    <property type="protein sequence ID" value="VDM04920.1"/>
    <property type="molecule type" value="Genomic_DNA"/>
</dbReference>
<dbReference type="InterPro" id="IPR052219">
    <property type="entry name" value="Photolyase_Class-2"/>
</dbReference>
<dbReference type="Gene3D" id="3.40.50.620">
    <property type="entry name" value="HUPs"/>
    <property type="match status" value="1"/>
</dbReference>
<evidence type="ECO:0000313" key="3">
    <source>
        <dbReference type="Proteomes" id="UP000275846"/>
    </source>
</evidence>
<dbReference type="STRING" id="70667.A0A183TPY6"/>
<sequence length="176" mass="19680">MTQSPFLLITITQPRQARVAAQSTLQCKDLNIGFTVLPVMNESSRGTKRTAEGQFVDNEKSESTFRGLLNLIRSLRVAALITDFSPLREDTAAIQTVSQMLPSNTSFFQVDAHNIVPAWYASDKLEYAARTIRRKLHEKSQTLLTEFPPVRAHPIPADAKVPSVCFFPEPFQGVVF</sequence>
<accession>A0A183TPY6</accession>
<dbReference type="WBParaSite" id="SSLN_0001923101-mRNA-1">
    <property type="protein sequence ID" value="SSLN_0001923101-mRNA-1"/>
    <property type="gene ID" value="SSLN_0001923101"/>
</dbReference>
<dbReference type="Pfam" id="PF00875">
    <property type="entry name" value="DNA_photolyase"/>
    <property type="match status" value="1"/>
</dbReference>
<reference evidence="4" key="1">
    <citation type="submission" date="2016-06" db="UniProtKB">
        <authorList>
            <consortium name="WormBaseParasite"/>
        </authorList>
    </citation>
    <scope>IDENTIFICATION</scope>
</reference>
<dbReference type="SUPFAM" id="SSF52425">
    <property type="entry name" value="Cryptochrome/photolyase, N-terminal domain"/>
    <property type="match status" value="1"/>
</dbReference>
<reference evidence="2 3" key="2">
    <citation type="submission" date="2018-11" db="EMBL/GenBank/DDBJ databases">
        <authorList>
            <consortium name="Pathogen Informatics"/>
        </authorList>
    </citation>
    <scope>NUCLEOTIDE SEQUENCE [LARGE SCALE GENOMIC DNA]</scope>
    <source>
        <strain evidence="2 3">NST_G2</strain>
    </source>
</reference>
<feature type="domain" description="Photolyase/cryptochrome alpha/beta" evidence="1">
    <location>
        <begin position="68"/>
        <end position="149"/>
    </location>
</feature>
<dbReference type="GO" id="GO:0000719">
    <property type="term" value="P:photoreactive repair"/>
    <property type="evidence" value="ECO:0007669"/>
    <property type="project" value="TreeGrafter"/>
</dbReference>
<dbReference type="AlphaFoldDB" id="A0A183TPY6"/>
<evidence type="ECO:0000313" key="2">
    <source>
        <dbReference type="EMBL" id="VDM04920.1"/>
    </source>
</evidence>
<dbReference type="InterPro" id="IPR006050">
    <property type="entry name" value="DNA_photolyase_N"/>
</dbReference>
<name>A0A183TPY6_SCHSO</name>